<keyword evidence="2" id="KW-1185">Reference proteome</keyword>
<dbReference type="EMBL" id="KZ772695">
    <property type="protein sequence ID" value="PTQ43889.1"/>
    <property type="molecule type" value="Genomic_DNA"/>
</dbReference>
<evidence type="ECO:0000313" key="2">
    <source>
        <dbReference type="Proteomes" id="UP000244005"/>
    </source>
</evidence>
<dbReference type="Gramene" id="Mp2g12160.1">
    <property type="protein sequence ID" value="Mp2g12160.1.cds1"/>
    <property type="gene ID" value="Mp2g12160"/>
</dbReference>
<dbReference type="InterPro" id="IPR050796">
    <property type="entry name" value="SCF_F-box_component"/>
</dbReference>
<sequence>MYDEVKMFTLFADNQMTPIVFHGGENNNSNLCRFNNVLLTDDEDIAEDDVHFEGIAVDFPRTWRNFDEEVSPVLIRVPRGVQFRRGLPSYELSQNAATQWGLMSPEFIFPGITTAFPGTFDAIASAGGLVLIPSDQENLQATSCTSLDSSSWRKSTLIVSNPRERSYRMLPPMIDMYKEMTCNSFYTEPTMPPPQVMGIFTDASTGVYHVPILHRSPLESDVVAMQVYDSDTEAWRIFGQWRMWEPEWKEILEMTYVEGTFFFLVHDHGQGRHEILFLEDDEWQAIGLLPDGYTLSSPTIFELAGSLMLGGFLPKEQVMNESDLLCMIGESTEELSFGYVWHHDFTDMKWNHFCNVPFYWSHNLYRRSPGSPPCTLKIVAGGNYVCFASSNGKIAQFDVSYEEWTWLPDLEMNSDEKILIVDGKTDSLGSYAF</sequence>
<dbReference type="AlphaFoldDB" id="A0A2R6XCY9"/>
<organism evidence="1 2">
    <name type="scientific">Marchantia polymorpha</name>
    <name type="common">Common liverwort</name>
    <name type="synonym">Marchantia aquatica</name>
    <dbReference type="NCBI Taxonomy" id="3197"/>
    <lineage>
        <taxon>Eukaryota</taxon>
        <taxon>Viridiplantae</taxon>
        <taxon>Streptophyta</taxon>
        <taxon>Embryophyta</taxon>
        <taxon>Marchantiophyta</taxon>
        <taxon>Marchantiopsida</taxon>
        <taxon>Marchantiidae</taxon>
        <taxon>Marchantiales</taxon>
        <taxon>Marchantiaceae</taxon>
        <taxon>Marchantia</taxon>
    </lineage>
</organism>
<evidence type="ECO:0000313" key="1">
    <source>
        <dbReference type="EMBL" id="PTQ43889.1"/>
    </source>
</evidence>
<proteinExistence type="predicted"/>
<accession>A0A2R6XCY9</accession>
<dbReference type="PANTHER" id="PTHR31672">
    <property type="entry name" value="BNACNNG10540D PROTEIN"/>
    <property type="match status" value="1"/>
</dbReference>
<dbReference type="Proteomes" id="UP000244005">
    <property type="component" value="Unassembled WGS sequence"/>
</dbReference>
<reference evidence="2" key="1">
    <citation type="journal article" date="2017" name="Cell">
        <title>Insights into land plant evolution garnered from the Marchantia polymorpha genome.</title>
        <authorList>
            <person name="Bowman J.L."/>
            <person name="Kohchi T."/>
            <person name="Yamato K.T."/>
            <person name="Jenkins J."/>
            <person name="Shu S."/>
            <person name="Ishizaki K."/>
            <person name="Yamaoka S."/>
            <person name="Nishihama R."/>
            <person name="Nakamura Y."/>
            <person name="Berger F."/>
            <person name="Adam C."/>
            <person name="Aki S.S."/>
            <person name="Althoff F."/>
            <person name="Araki T."/>
            <person name="Arteaga-Vazquez M.A."/>
            <person name="Balasubrmanian S."/>
            <person name="Barry K."/>
            <person name="Bauer D."/>
            <person name="Boehm C.R."/>
            <person name="Briginshaw L."/>
            <person name="Caballero-Perez J."/>
            <person name="Catarino B."/>
            <person name="Chen F."/>
            <person name="Chiyoda S."/>
            <person name="Chovatia M."/>
            <person name="Davies K.M."/>
            <person name="Delmans M."/>
            <person name="Demura T."/>
            <person name="Dierschke T."/>
            <person name="Dolan L."/>
            <person name="Dorantes-Acosta A.E."/>
            <person name="Eklund D.M."/>
            <person name="Florent S.N."/>
            <person name="Flores-Sandoval E."/>
            <person name="Fujiyama A."/>
            <person name="Fukuzawa H."/>
            <person name="Galik B."/>
            <person name="Grimanelli D."/>
            <person name="Grimwood J."/>
            <person name="Grossniklaus U."/>
            <person name="Hamada T."/>
            <person name="Haseloff J."/>
            <person name="Hetherington A.J."/>
            <person name="Higo A."/>
            <person name="Hirakawa Y."/>
            <person name="Hundley H.N."/>
            <person name="Ikeda Y."/>
            <person name="Inoue K."/>
            <person name="Inoue S.I."/>
            <person name="Ishida S."/>
            <person name="Jia Q."/>
            <person name="Kakita M."/>
            <person name="Kanazawa T."/>
            <person name="Kawai Y."/>
            <person name="Kawashima T."/>
            <person name="Kennedy M."/>
            <person name="Kinose K."/>
            <person name="Kinoshita T."/>
            <person name="Kohara Y."/>
            <person name="Koide E."/>
            <person name="Komatsu K."/>
            <person name="Kopischke S."/>
            <person name="Kubo M."/>
            <person name="Kyozuka J."/>
            <person name="Lagercrantz U."/>
            <person name="Lin S.S."/>
            <person name="Lindquist E."/>
            <person name="Lipzen A.M."/>
            <person name="Lu C.W."/>
            <person name="De Luna E."/>
            <person name="Martienssen R.A."/>
            <person name="Minamino N."/>
            <person name="Mizutani M."/>
            <person name="Mizutani M."/>
            <person name="Mochizuki N."/>
            <person name="Monte I."/>
            <person name="Mosher R."/>
            <person name="Nagasaki H."/>
            <person name="Nakagami H."/>
            <person name="Naramoto S."/>
            <person name="Nishitani K."/>
            <person name="Ohtani M."/>
            <person name="Okamoto T."/>
            <person name="Okumura M."/>
            <person name="Phillips J."/>
            <person name="Pollak B."/>
            <person name="Reinders A."/>
            <person name="Rovekamp M."/>
            <person name="Sano R."/>
            <person name="Sawa S."/>
            <person name="Schmid M.W."/>
            <person name="Shirakawa M."/>
            <person name="Solano R."/>
            <person name="Spunde A."/>
            <person name="Suetsugu N."/>
            <person name="Sugano S."/>
            <person name="Sugiyama A."/>
            <person name="Sun R."/>
            <person name="Suzuki Y."/>
            <person name="Takenaka M."/>
            <person name="Takezawa D."/>
            <person name="Tomogane H."/>
            <person name="Tsuzuki M."/>
            <person name="Ueda T."/>
            <person name="Umeda M."/>
            <person name="Ward J.M."/>
            <person name="Watanabe Y."/>
            <person name="Yazaki K."/>
            <person name="Yokoyama R."/>
            <person name="Yoshitake Y."/>
            <person name="Yotsui I."/>
            <person name="Zachgo S."/>
            <person name="Schmutz J."/>
        </authorList>
    </citation>
    <scope>NUCLEOTIDE SEQUENCE [LARGE SCALE GENOMIC DNA]</scope>
    <source>
        <strain evidence="2">Tak-1</strain>
    </source>
</reference>
<protein>
    <submittedName>
        <fullName evidence="1">Uncharacterized protein</fullName>
    </submittedName>
</protein>
<gene>
    <name evidence="1" type="ORF">MARPO_0023s0180</name>
</gene>
<name>A0A2R6XCY9_MARPO</name>